<proteinExistence type="predicted"/>
<evidence type="ECO:0000313" key="6">
    <source>
        <dbReference type="Proteomes" id="UP000034705"/>
    </source>
</evidence>
<evidence type="ECO:0000256" key="2">
    <source>
        <dbReference type="ARBA" id="ARBA00022857"/>
    </source>
</evidence>
<dbReference type="InterPro" id="IPR024072">
    <property type="entry name" value="DHFR-like_dom_sf"/>
</dbReference>
<comment type="pathway">
    <text evidence="1">Cofactor biosynthesis; riboflavin biosynthesis.</text>
</comment>
<dbReference type="Proteomes" id="UP000034705">
    <property type="component" value="Unassembled WGS sequence"/>
</dbReference>
<dbReference type="InterPro" id="IPR002734">
    <property type="entry name" value="RibDG_C"/>
</dbReference>
<name>A0A0G1PNE5_9BACT</name>
<dbReference type="InterPro" id="IPR050765">
    <property type="entry name" value="Riboflavin_Biosynth_HTPR"/>
</dbReference>
<feature type="domain" description="Bacterial bifunctional deaminase-reductase C-terminal" evidence="4">
    <location>
        <begin position="1"/>
        <end position="198"/>
    </location>
</feature>
<evidence type="ECO:0000259" key="4">
    <source>
        <dbReference type="Pfam" id="PF01872"/>
    </source>
</evidence>
<dbReference type="PANTHER" id="PTHR38011:SF7">
    <property type="entry name" value="2,5-DIAMINO-6-RIBOSYLAMINO-4(3H)-PYRIMIDINONE 5'-PHOSPHATE REDUCTASE"/>
    <property type="match status" value="1"/>
</dbReference>
<dbReference type="PATRIC" id="fig|1619001.3.peg.25"/>
<gene>
    <name evidence="5" type="ORF">UX45_C0001G0023</name>
</gene>
<dbReference type="GO" id="GO:0009231">
    <property type="term" value="P:riboflavin biosynthetic process"/>
    <property type="evidence" value="ECO:0007669"/>
    <property type="project" value="InterPro"/>
</dbReference>
<keyword evidence="2" id="KW-0521">NADP</keyword>
<dbReference type="Gene3D" id="3.40.430.10">
    <property type="entry name" value="Dihydrofolate Reductase, subunit A"/>
    <property type="match status" value="1"/>
</dbReference>
<keyword evidence="3" id="KW-0560">Oxidoreductase</keyword>
<dbReference type="GO" id="GO:0008703">
    <property type="term" value="F:5-amino-6-(5-phosphoribosylamino)uracil reductase activity"/>
    <property type="evidence" value="ECO:0007669"/>
    <property type="project" value="InterPro"/>
</dbReference>
<dbReference type="PANTHER" id="PTHR38011">
    <property type="entry name" value="DIHYDROFOLATE REDUCTASE FAMILY PROTEIN (AFU_ORTHOLOGUE AFUA_8G06820)"/>
    <property type="match status" value="1"/>
</dbReference>
<evidence type="ECO:0000256" key="1">
    <source>
        <dbReference type="ARBA" id="ARBA00005104"/>
    </source>
</evidence>
<dbReference type="AlphaFoldDB" id="A0A0G1PNE5"/>
<comment type="caution">
    <text evidence="5">The sequence shown here is derived from an EMBL/GenBank/DDBJ whole genome shotgun (WGS) entry which is preliminary data.</text>
</comment>
<reference evidence="5 6" key="1">
    <citation type="journal article" date="2015" name="Nature">
        <title>rRNA introns, odd ribosomes, and small enigmatic genomes across a large radiation of phyla.</title>
        <authorList>
            <person name="Brown C.T."/>
            <person name="Hug L.A."/>
            <person name="Thomas B.C."/>
            <person name="Sharon I."/>
            <person name="Castelle C.J."/>
            <person name="Singh A."/>
            <person name="Wilkins M.J."/>
            <person name="Williams K.H."/>
            <person name="Banfield J.F."/>
        </authorList>
    </citation>
    <scope>NUCLEOTIDE SEQUENCE [LARGE SCALE GENOMIC DNA]</scope>
</reference>
<evidence type="ECO:0000256" key="3">
    <source>
        <dbReference type="ARBA" id="ARBA00023002"/>
    </source>
</evidence>
<evidence type="ECO:0000313" key="5">
    <source>
        <dbReference type="EMBL" id="KKU34314.1"/>
    </source>
</evidence>
<dbReference type="EMBL" id="LCMG01000001">
    <property type="protein sequence ID" value="KKU34314.1"/>
    <property type="molecule type" value="Genomic_DNA"/>
</dbReference>
<dbReference type="SUPFAM" id="SSF53597">
    <property type="entry name" value="Dihydrofolate reductase-like"/>
    <property type="match status" value="1"/>
</dbReference>
<protein>
    <submittedName>
        <fullName evidence="5">RibD domain protein</fullName>
    </submittedName>
</protein>
<sequence>MSIDGKITSGDSDSLDSDRDWKRICGVKEGLYQYYDLEKQTDFCFLQSGRVFEKIGMNNRGPSVEKIPVTGVVIDNKPHLNAKGLRHLSTWLDRVIIATTNPNHSAHTFGGNVQVIQYNNTIDFSALLTELKENFDVDRVTIQTGGTLNGLLLRQGLIDELSIIVAPLAVGGKGVSTLIDGEAIHSVNDLNKLKALELTSCDVLKHSFLHLRYTVLNYS</sequence>
<dbReference type="Pfam" id="PF01872">
    <property type="entry name" value="RibD_C"/>
    <property type="match status" value="1"/>
</dbReference>
<accession>A0A0G1PNE5</accession>
<organism evidence="5 6">
    <name type="scientific">Candidatus Uhrbacteria bacterium GW2011_GWF2_46_218</name>
    <dbReference type="NCBI Taxonomy" id="1619001"/>
    <lineage>
        <taxon>Bacteria</taxon>
        <taxon>Candidatus Uhriibacteriota</taxon>
    </lineage>
</organism>